<dbReference type="InterPro" id="IPR027417">
    <property type="entry name" value="P-loop_NTPase"/>
</dbReference>
<dbReference type="SUPFAM" id="SSF52540">
    <property type="entry name" value="P-loop containing nucleoside triphosphate hydrolases"/>
    <property type="match status" value="1"/>
</dbReference>
<comment type="similarity">
    <text evidence="3">In the C-terminal section; belongs to the formate--tetrahydrofolate ligase family.</text>
</comment>
<dbReference type="GO" id="GO:0009086">
    <property type="term" value="P:methionine biosynthetic process"/>
    <property type="evidence" value="ECO:0007669"/>
    <property type="project" value="UniProtKB-KW"/>
</dbReference>
<dbReference type="FunFam" id="3.40.50.300:FF:000556">
    <property type="entry name" value="Methylenetetrahydrofolate dehydrogenase (NADP+ dependent) 1 like"/>
    <property type="match status" value="1"/>
</dbReference>
<keyword evidence="16" id="KW-1185">Reference proteome</keyword>
<evidence type="ECO:0000256" key="8">
    <source>
        <dbReference type="ARBA" id="ARBA00022605"/>
    </source>
</evidence>
<comment type="subunit">
    <text evidence="4">Homodimer.</text>
</comment>
<evidence type="ECO:0000256" key="3">
    <source>
        <dbReference type="ARBA" id="ARBA00006985"/>
    </source>
</evidence>
<keyword evidence="13" id="KW-0486">Methionine biosynthesis</keyword>
<dbReference type="FunFam" id="1.10.8.770:FF:000001">
    <property type="entry name" value="Methylenetetrahydrofolate dehydrogenase (NADP+ dependent) 1 like"/>
    <property type="match status" value="1"/>
</dbReference>
<evidence type="ECO:0000256" key="11">
    <source>
        <dbReference type="ARBA" id="ARBA00022840"/>
    </source>
</evidence>
<keyword evidence="11" id="KW-0067">ATP-binding</keyword>
<evidence type="ECO:0000256" key="9">
    <source>
        <dbReference type="ARBA" id="ARBA00022741"/>
    </source>
</evidence>
<name>A0A8S4G2B2_PLUXY</name>
<dbReference type="PROSITE" id="PS00721">
    <property type="entry name" value="FTHFS_1"/>
    <property type="match status" value="1"/>
</dbReference>
<dbReference type="GO" id="GO:0005524">
    <property type="term" value="F:ATP binding"/>
    <property type="evidence" value="ECO:0007669"/>
    <property type="project" value="UniProtKB-KW"/>
</dbReference>
<keyword evidence="9" id="KW-0547">Nucleotide-binding</keyword>
<evidence type="ECO:0000256" key="2">
    <source>
        <dbReference type="ARBA" id="ARBA00005559"/>
    </source>
</evidence>
<gene>
    <name evidence="15" type="ORF">PLXY2_LOCUS12256</name>
</gene>
<protein>
    <recommendedName>
        <fullName evidence="5">formate--tetrahydrofolate ligase</fullName>
        <ecNumber evidence="5">6.3.4.3</ecNumber>
    </recommendedName>
</protein>
<sequence>MGTEDMRNSVDIEIARSQKPKDIGVLAEEIGLYPNEVSQYGRTKAKISLSVLDRLKDQKPGKYIVVAGITPTPLGEGKSTTLLGLVQALSAHRGRNAVACMRQPSQGPTFGVKGGAAGGGYSQVIPMEDFNLHLTGDIHAVTAANNLLAAQMDARIFHELTQKDGPLYDRLVPKVKGVRKFSAIQVRRLKRLGINKTDPDSLTDEERTKFARLNIDTNKIMWNRVVDLNDRYLRKITIGQSPTEKGFTRETAFDISVASEIMAILALGTDVEDIKERLASMVVALDKSGNPVTADDLGMTGALLVLLKDAFEPTLMQSLEGSPVLVHTGPFANIAHGCSSIVADRIAAKLASAQGYVATEAGFGSDIGMEKFFDIKCRASGDTPHCAVIVATVRALKMHGGGPPVTPGAPLHEVYVQENLELLGKGLCNLGKHISNGTKFGVPVVVAVNRHGNDSEAELNLVKDYALQNGAFRAVVCDHWARGGLGAVDLADAVIAACDQPSTFKYLYPLHDSIQSKIERIAKEMYGAGKVEYTDEVLQKIKVFTEKGYDKLAICMAKTSNSLTGDAAVKGAPTGFTLKISDIFVSVGAGFVVPMVGEISKMPGLPTRPSIFDIDLNTETGEIEGLF</sequence>
<accession>A0A8S4G2B2</accession>
<dbReference type="Pfam" id="PF01268">
    <property type="entry name" value="FTHFS"/>
    <property type="match status" value="1"/>
</dbReference>
<comment type="caution">
    <text evidence="15">The sequence shown here is derived from an EMBL/GenBank/DDBJ whole genome shotgun (WGS) entry which is preliminary data.</text>
</comment>
<dbReference type="EC" id="6.3.4.3" evidence="5"/>
<dbReference type="GO" id="GO:0006164">
    <property type="term" value="P:purine nucleotide biosynthetic process"/>
    <property type="evidence" value="ECO:0007669"/>
    <property type="project" value="UniProtKB-KW"/>
</dbReference>
<dbReference type="EMBL" id="CAJHNJ030000071">
    <property type="protein sequence ID" value="CAG9134011.1"/>
    <property type="molecule type" value="Genomic_DNA"/>
</dbReference>
<evidence type="ECO:0000256" key="1">
    <source>
        <dbReference type="ARBA" id="ARBA00004777"/>
    </source>
</evidence>
<dbReference type="GO" id="GO:0005737">
    <property type="term" value="C:cytoplasm"/>
    <property type="evidence" value="ECO:0007669"/>
    <property type="project" value="UniProtKB-ARBA"/>
</dbReference>
<keyword evidence="12" id="KW-0368">Histidine biosynthesis</keyword>
<dbReference type="Gene3D" id="1.10.8.770">
    <property type="match status" value="1"/>
</dbReference>
<evidence type="ECO:0000256" key="6">
    <source>
        <dbReference type="ARBA" id="ARBA00022563"/>
    </source>
</evidence>
<reference evidence="15" key="1">
    <citation type="submission" date="2020-11" db="EMBL/GenBank/DDBJ databases">
        <authorList>
            <person name="Whiteford S."/>
        </authorList>
    </citation>
    <scope>NUCLEOTIDE SEQUENCE</scope>
</reference>
<evidence type="ECO:0000256" key="13">
    <source>
        <dbReference type="ARBA" id="ARBA00023167"/>
    </source>
</evidence>
<dbReference type="Proteomes" id="UP000653454">
    <property type="component" value="Unassembled WGS sequence"/>
</dbReference>
<organism evidence="15 16">
    <name type="scientific">Plutella xylostella</name>
    <name type="common">Diamondback moth</name>
    <name type="synonym">Plutella maculipennis</name>
    <dbReference type="NCBI Taxonomy" id="51655"/>
    <lineage>
        <taxon>Eukaryota</taxon>
        <taxon>Metazoa</taxon>
        <taxon>Ecdysozoa</taxon>
        <taxon>Arthropoda</taxon>
        <taxon>Hexapoda</taxon>
        <taxon>Insecta</taxon>
        <taxon>Pterygota</taxon>
        <taxon>Neoptera</taxon>
        <taxon>Endopterygota</taxon>
        <taxon>Lepidoptera</taxon>
        <taxon>Glossata</taxon>
        <taxon>Ditrysia</taxon>
        <taxon>Yponomeutoidea</taxon>
        <taxon>Plutellidae</taxon>
        <taxon>Plutella</taxon>
    </lineage>
</organism>
<evidence type="ECO:0000313" key="15">
    <source>
        <dbReference type="EMBL" id="CAG9134011.1"/>
    </source>
</evidence>
<evidence type="ECO:0000256" key="12">
    <source>
        <dbReference type="ARBA" id="ARBA00023102"/>
    </source>
</evidence>
<dbReference type="FunFam" id="3.40.50.300:FF:001522">
    <property type="entry name" value="Probable MIS1-C1-tetrahydrofolate synthase, mitochondrial"/>
    <property type="match status" value="1"/>
</dbReference>
<proteinExistence type="inferred from homology"/>
<evidence type="ECO:0000256" key="4">
    <source>
        <dbReference type="ARBA" id="ARBA00011738"/>
    </source>
</evidence>
<dbReference type="Gene3D" id="3.10.410.10">
    <property type="entry name" value="Formyltetrahydrofolate synthetase, domain 3"/>
    <property type="match status" value="1"/>
</dbReference>
<evidence type="ECO:0000256" key="5">
    <source>
        <dbReference type="ARBA" id="ARBA00012295"/>
    </source>
</evidence>
<keyword evidence="8" id="KW-0028">Amino-acid biosynthesis</keyword>
<evidence type="ECO:0000256" key="10">
    <source>
        <dbReference type="ARBA" id="ARBA00022755"/>
    </source>
</evidence>
<dbReference type="GO" id="GO:0006730">
    <property type="term" value="P:one-carbon metabolic process"/>
    <property type="evidence" value="ECO:0007669"/>
    <property type="project" value="UniProtKB-KW"/>
</dbReference>
<dbReference type="GO" id="GO:0004329">
    <property type="term" value="F:formate-tetrahydrofolate ligase activity"/>
    <property type="evidence" value="ECO:0007669"/>
    <property type="project" value="UniProtKB-EC"/>
</dbReference>
<dbReference type="HAMAP" id="MF_01543">
    <property type="entry name" value="FTHFS"/>
    <property type="match status" value="1"/>
</dbReference>
<dbReference type="GO" id="GO:0004488">
    <property type="term" value="F:methylenetetrahydrofolate dehydrogenase (NADP+) activity"/>
    <property type="evidence" value="ECO:0007669"/>
    <property type="project" value="UniProtKB-EC"/>
</dbReference>
<dbReference type="InterPro" id="IPR020628">
    <property type="entry name" value="Formate_THF_ligase_CS"/>
</dbReference>
<evidence type="ECO:0000313" key="16">
    <source>
        <dbReference type="Proteomes" id="UP000653454"/>
    </source>
</evidence>
<dbReference type="FunFam" id="3.10.410.10:FF:000001">
    <property type="entry name" value="Putative formate--tetrahydrofolate ligase"/>
    <property type="match status" value="1"/>
</dbReference>
<dbReference type="AlphaFoldDB" id="A0A8S4G2B2"/>
<evidence type="ECO:0000256" key="14">
    <source>
        <dbReference type="ARBA" id="ARBA00052194"/>
    </source>
</evidence>
<keyword evidence="7" id="KW-0436">Ligase</keyword>
<keyword evidence="10" id="KW-0658">Purine biosynthesis</keyword>
<keyword evidence="6" id="KW-0554">One-carbon metabolism</keyword>
<dbReference type="Gene3D" id="3.40.50.300">
    <property type="entry name" value="P-loop containing nucleotide triphosphate hydrolases"/>
    <property type="match status" value="2"/>
</dbReference>
<evidence type="ECO:0000256" key="7">
    <source>
        <dbReference type="ARBA" id="ARBA00022598"/>
    </source>
</evidence>
<dbReference type="InterPro" id="IPR000559">
    <property type="entry name" value="Formate_THF_ligase"/>
</dbReference>
<dbReference type="GO" id="GO:0000105">
    <property type="term" value="P:L-histidine biosynthetic process"/>
    <property type="evidence" value="ECO:0007669"/>
    <property type="project" value="UniProtKB-KW"/>
</dbReference>
<dbReference type="PROSITE" id="PS00722">
    <property type="entry name" value="FTHFS_2"/>
    <property type="match status" value="1"/>
</dbReference>
<comment type="similarity">
    <text evidence="2">In the N-terminal section; belongs to the tetrahydrofolate dehydrogenase/cyclohydrolase family.</text>
</comment>
<dbReference type="CDD" id="cd00477">
    <property type="entry name" value="FTHFS"/>
    <property type="match status" value="1"/>
</dbReference>
<comment type="pathway">
    <text evidence="1">One-carbon metabolism; tetrahydrofolate interconversion.</text>
</comment>
<comment type="catalytic activity">
    <reaction evidence="14">
        <text>(6R)-5,10-methylene-5,6,7,8-tetrahydrofolate + NADP(+) = (6R)-5,10-methenyltetrahydrofolate + NADPH</text>
        <dbReference type="Rhea" id="RHEA:22812"/>
        <dbReference type="ChEBI" id="CHEBI:15636"/>
        <dbReference type="ChEBI" id="CHEBI:57455"/>
        <dbReference type="ChEBI" id="CHEBI:57783"/>
        <dbReference type="ChEBI" id="CHEBI:58349"/>
        <dbReference type="EC" id="1.5.1.5"/>
    </reaction>
</comment>